<dbReference type="GO" id="GO:0008235">
    <property type="term" value="F:metalloexopeptidase activity"/>
    <property type="evidence" value="ECO:0007669"/>
    <property type="project" value="InterPro"/>
</dbReference>
<feature type="domain" description="PA" evidence="3">
    <location>
        <begin position="145"/>
        <end position="234"/>
    </location>
</feature>
<reference evidence="5" key="1">
    <citation type="submission" date="2020-09" db="EMBL/GenBank/DDBJ databases">
        <title>Whole genome shotgun sequence of Streptomyces xanthophaeus NBRC 12829.</title>
        <authorList>
            <person name="Komaki H."/>
            <person name="Tamura T."/>
        </authorList>
    </citation>
    <scope>NUCLEOTIDE SEQUENCE</scope>
    <source>
        <strain evidence="5">NBRC 12829</strain>
    </source>
</reference>
<dbReference type="OrthoDB" id="345880at2"/>
<comment type="caution">
    <text evidence="5">The sequence shown here is derived from an EMBL/GenBank/DDBJ whole genome shotgun (WGS) entry which is preliminary data.</text>
</comment>
<dbReference type="GO" id="GO:0006508">
    <property type="term" value="P:proteolysis"/>
    <property type="evidence" value="ECO:0007669"/>
    <property type="project" value="InterPro"/>
</dbReference>
<feature type="signal peptide" evidence="2">
    <location>
        <begin position="1"/>
        <end position="25"/>
    </location>
</feature>
<feature type="domain" description="Peptidase M28" evidence="4">
    <location>
        <begin position="260"/>
        <end position="478"/>
    </location>
</feature>
<dbReference type="InterPro" id="IPR045175">
    <property type="entry name" value="M28_fam"/>
</dbReference>
<keyword evidence="2" id="KW-0732">Signal</keyword>
<feature type="chain" id="PRO_5039534334" evidence="2">
    <location>
        <begin position="26"/>
        <end position="518"/>
    </location>
</feature>
<dbReference type="Proteomes" id="UP000600026">
    <property type="component" value="Unassembled WGS sequence"/>
</dbReference>
<evidence type="ECO:0000256" key="1">
    <source>
        <dbReference type="SAM" id="MobiDB-lite"/>
    </source>
</evidence>
<dbReference type="SUPFAM" id="SSF52025">
    <property type="entry name" value="PA domain"/>
    <property type="match status" value="1"/>
</dbReference>
<protein>
    <submittedName>
        <fullName evidence="5">Amidohydrolase</fullName>
    </submittedName>
</protein>
<gene>
    <name evidence="5" type="ORF">Sxan_01180</name>
</gene>
<dbReference type="InterPro" id="IPR046450">
    <property type="entry name" value="PA_dom_sf"/>
</dbReference>
<dbReference type="AlphaFoldDB" id="A0A919GSJ1"/>
<evidence type="ECO:0000313" key="5">
    <source>
        <dbReference type="EMBL" id="GHI82754.1"/>
    </source>
</evidence>
<dbReference type="RefSeq" id="WP_031145044.1">
    <property type="nucleotide sequence ID" value="NZ_BNEE01000002.1"/>
</dbReference>
<dbReference type="Pfam" id="PF04389">
    <property type="entry name" value="Peptidase_M28"/>
    <property type="match status" value="1"/>
</dbReference>
<evidence type="ECO:0000259" key="4">
    <source>
        <dbReference type="Pfam" id="PF04389"/>
    </source>
</evidence>
<accession>A0A919GSJ1</accession>
<dbReference type="EMBL" id="BNEE01000002">
    <property type="protein sequence ID" value="GHI82754.1"/>
    <property type="molecule type" value="Genomic_DNA"/>
</dbReference>
<dbReference type="PROSITE" id="PS51318">
    <property type="entry name" value="TAT"/>
    <property type="match status" value="1"/>
</dbReference>
<organism evidence="5 6">
    <name type="scientific">Streptomyces xanthophaeus</name>
    <dbReference type="NCBI Taxonomy" id="67385"/>
    <lineage>
        <taxon>Bacteria</taxon>
        <taxon>Bacillati</taxon>
        <taxon>Actinomycetota</taxon>
        <taxon>Actinomycetes</taxon>
        <taxon>Kitasatosporales</taxon>
        <taxon>Streptomycetaceae</taxon>
        <taxon>Streptomyces</taxon>
    </lineage>
</organism>
<dbReference type="Gene3D" id="3.50.30.30">
    <property type="match status" value="1"/>
</dbReference>
<dbReference type="PANTHER" id="PTHR12147">
    <property type="entry name" value="METALLOPEPTIDASE M28 FAMILY MEMBER"/>
    <property type="match status" value="1"/>
</dbReference>
<proteinExistence type="predicted"/>
<keyword evidence="6" id="KW-1185">Reference proteome</keyword>
<feature type="region of interest" description="Disordered" evidence="1">
    <location>
        <begin position="499"/>
        <end position="518"/>
    </location>
</feature>
<dbReference type="InterPro" id="IPR006311">
    <property type="entry name" value="TAT_signal"/>
</dbReference>
<name>A0A919GSJ1_9ACTN</name>
<dbReference type="InterPro" id="IPR003137">
    <property type="entry name" value="PA_domain"/>
</dbReference>
<evidence type="ECO:0000256" key="2">
    <source>
        <dbReference type="SAM" id="SignalP"/>
    </source>
</evidence>
<dbReference type="PANTHER" id="PTHR12147:SF26">
    <property type="entry name" value="PEPTIDASE M28 DOMAIN-CONTAINING PROTEIN"/>
    <property type="match status" value="1"/>
</dbReference>
<dbReference type="Pfam" id="PF02225">
    <property type="entry name" value="PA"/>
    <property type="match status" value="1"/>
</dbReference>
<sequence>MSARRTAAATAVLAAAALVSPLLLAGPATAEADGTGRAGRGEALARTLVKESTAKDALRHLRTFQAIADYNGGTRVASSKGHEQSAAYVEGVLKAAGYEVSRQAFDFVYTEDLAETLTVLSPAPRDITLQLMAYTAKGPEGGVTADVAVVPVDADNTHGCEPADFAAGAFTGKIALIKRGGCSFAAKQAHAHAAGALGAVVYNNTTGKINGTIGDAALARIPTGGISQEDGEALAAEAAAGPVTVTLDIHELREMRRTFNVVAQTRGGDAADTVFLGAHLDSLHNGPGINDNGSGSAGILQVAVKLAKSQDKVRNKVAFAWWSAEEFGVLGSQAYLASLTEEQRKQIRLYLNFDTIGSPNAAYFVHDGDDSDGVGAGPGPEGSAQLEKGITDFLDSKGIPHEGTDFTGLSDYAPFIAAGIPSGGTFTGAEGIKTEAQAATFGGQAGVAYDVNHHTAGDDFTNIDVRALDVNIDVIADAVGRYAYDLGPLARPADSALAARKAGSGSGGPRDGRGHVTE</sequence>
<evidence type="ECO:0000259" key="3">
    <source>
        <dbReference type="Pfam" id="PF02225"/>
    </source>
</evidence>
<dbReference type="InterPro" id="IPR007484">
    <property type="entry name" value="Peptidase_M28"/>
</dbReference>
<dbReference type="SUPFAM" id="SSF53187">
    <property type="entry name" value="Zn-dependent exopeptidases"/>
    <property type="match status" value="1"/>
</dbReference>
<evidence type="ECO:0000313" key="6">
    <source>
        <dbReference type="Proteomes" id="UP000600026"/>
    </source>
</evidence>
<dbReference type="Gene3D" id="3.40.630.10">
    <property type="entry name" value="Zn peptidases"/>
    <property type="match status" value="1"/>
</dbReference>